<dbReference type="GO" id="GO:0005737">
    <property type="term" value="C:cytoplasm"/>
    <property type="evidence" value="ECO:0007669"/>
    <property type="project" value="TreeGrafter"/>
</dbReference>
<dbReference type="SUPFAM" id="SSF51735">
    <property type="entry name" value="NAD(P)-binding Rossmann-fold domains"/>
    <property type="match status" value="1"/>
</dbReference>
<dbReference type="InterPro" id="IPR001509">
    <property type="entry name" value="Epimerase_deHydtase"/>
</dbReference>
<dbReference type="Pfam" id="PF01370">
    <property type="entry name" value="Epimerase"/>
    <property type="match status" value="1"/>
</dbReference>
<dbReference type="AlphaFoldDB" id="A0A0A2KGE4"/>
<gene>
    <name evidence="2" type="ORF">PEX2_011930</name>
</gene>
<dbReference type="HOGENOM" id="CLU_007383_12_2_1"/>
<dbReference type="VEuPathDB" id="FungiDB:PEXP_098890"/>
<dbReference type="EMBL" id="JQFZ01000001">
    <property type="protein sequence ID" value="KGO63430.1"/>
    <property type="molecule type" value="Genomic_DNA"/>
</dbReference>
<proteinExistence type="predicted"/>
<organism evidence="2 3">
    <name type="scientific">Penicillium expansum</name>
    <name type="common">Blue mold rot fungus</name>
    <dbReference type="NCBI Taxonomy" id="27334"/>
    <lineage>
        <taxon>Eukaryota</taxon>
        <taxon>Fungi</taxon>
        <taxon>Dikarya</taxon>
        <taxon>Ascomycota</taxon>
        <taxon>Pezizomycotina</taxon>
        <taxon>Eurotiomycetes</taxon>
        <taxon>Eurotiomycetidae</taxon>
        <taxon>Eurotiales</taxon>
        <taxon>Aspergillaceae</taxon>
        <taxon>Penicillium</taxon>
    </lineage>
</organism>
<name>A0A0A2KGE4_PENEN</name>
<dbReference type="PANTHER" id="PTHR48079">
    <property type="entry name" value="PROTEIN YEEZ"/>
    <property type="match status" value="1"/>
</dbReference>
<feature type="domain" description="NAD-dependent epimerase/dehydratase" evidence="1">
    <location>
        <begin position="5"/>
        <end position="246"/>
    </location>
</feature>
<dbReference type="GeneID" id="27673889"/>
<dbReference type="Gene3D" id="3.40.50.720">
    <property type="entry name" value="NAD(P)-binding Rossmann-like Domain"/>
    <property type="match status" value="1"/>
</dbReference>
<keyword evidence="3" id="KW-1185">Reference proteome</keyword>
<dbReference type="RefSeq" id="XP_016603824.1">
    <property type="nucleotide sequence ID" value="XM_016738470.1"/>
</dbReference>
<protein>
    <recommendedName>
        <fullName evidence="1">NAD-dependent epimerase/dehydratase domain-containing protein</fullName>
    </recommendedName>
</protein>
<comment type="caution">
    <text evidence="2">The sequence shown here is derived from an EMBL/GenBank/DDBJ whole genome shotgun (WGS) entry which is preliminary data.</text>
</comment>
<dbReference type="STRING" id="27334.A0A0A2KGE4"/>
<dbReference type="PANTHER" id="PTHR48079:SF6">
    <property type="entry name" value="NAD(P)-BINDING DOMAIN-CONTAINING PROTEIN-RELATED"/>
    <property type="match status" value="1"/>
</dbReference>
<sequence length="346" mass="37113">MSAKVFVTGITGYIGGQTVVHLIRKLPDLSMTALVRDGGQAAAVKAALPQVKTVVGNLDSVDILARLSAESDIVLQCASADHPVAVAAIIKGIKSKPVGSAPGFLIHTSGTGILGDPDQDYGAPPDREYDDVADIETITNFPLKRWHRNVDKLVLDASAGDNPVDNAKIKTCIVCPPTIYGRGDGLIRARSVQLPDLANAALRRGRSLTVNKGENEWRNVHVADLADAYILLVEEALKGGGKADWNAEGYYFVENGHHAWKDLAKAVAQDGLKKGYFKSDNVDELSVEETLDVQSTPHPGPDIWGVNSLGIASRIRSLGWKPQKPSIWEYVSEAVDIEAQALGLDK</sequence>
<dbReference type="Proteomes" id="UP000030143">
    <property type="component" value="Unassembled WGS sequence"/>
</dbReference>
<dbReference type="InterPro" id="IPR051783">
    <property type="entry name" value="NAD(P)-dependent_oxidoreduct"/>
</dbReference>
<accession>A0A0A2KGE4</accession>
<evidence type="ECO:0000313" key="2">
    <source>
        <dbReference type="EMBL" id="KGO63430.1"/>
    </source>
</evidence>
<evidence type="ECO:0000313" key="3">
    <source>
        <dbReference type="Proteomes" id="UP000030143"/>
    </source>
</evidence>
<dbReference type="InterPro" id="IPR036291">
    <property type="entry name" value="NAD(P)-bd_dom_sf"/>
</dbReference>
<dbReference type="GO" id="GO:0004029">
    <property type="term" value="F:aldehyde dehydrogenase (NAD+) activity"/>
    <property type="evidence" value="ECO:0007669"/>
    <property type="project" value="TreeGrafter"/>
</dbReference>
<reference evidence="2 3" key="1">
    <citation type="journal article" date="2015" name="Mol. Plant Microbe Interact.">
        <title>Genome, transcriptome, and functional analyses of Penicillium expansum provide new insights into secondary metabolism and pathogenicity.</title>
        <authorList>
            <person name="Ballester A.R."/>
            <person name="Marcet-Houben M."/>
            <person name="Levin E."/>
            <person name="Sela N."/>
            <person name="Selma-Lazaro C."/>
            <person name="Carmona L."/>
            <person name="Wisniewski M."/>
            <person name="Droby S."/>
            <person name="Gonzalez-Candelas L."/>
            <person name="Gabaldon T."/>
        </authorList>
    </citation>
    <scope>NUCLEOTIDE SEQUENCE [LARGE SCALE GENOMIC DNA]</scope>
    <source>
        <strain evidence="2 3">MD-8</strain>
    </source>
</reference>
<evidence type="ECO:0000259" key="1">
    <source>
        <dbReference type="Pfam" id="PF01370"/>
    </source>
</evidence>